<dbReference type="AlphaFoldDB" id="A0A976MCJ9"/>
<evidence type="ECO:0000313" key="2">
    <source>
        <dbReference type="Proteomes" id="UP000244811"/>
    </source>
</evidence>
<reference evidence="1" key="1">
    <citation type="submission" date="2022-07" db="EMBL/GenBank/DDBJ databases">
        <title>Evaluation of T. orientalis genome assembly methods using nanopore sequencing and analysis of variation between genomes.</title>
        <authorList>
            <person name="Yam J."/>
            <person name="Micallef M.L."/>
            <person name="Liu M."/>
            <person name="Djordjevic S.P."/>
            <person name="Bogema D.R."/>
            <person name="Jenkins C."/>
        </authorList>
    </citation>
    <scope>NUCLEOTIDE SEQUENCE</scope>
    <source>
        <strain evidence="1">Goon Nure</strain>
    </source>
</reference>
<sequence length="250" mass="28066">MVLVNKDTLPTIELDLTARSSYKIGDHSISVYRLMNFSKYPVYNHVLEPNGPFNVETVKVDGGHKLKIDKDKMTMVTVYCDESNKMLLFETYYEDTSLRNEGTLIHRYHAKDKKTINGRTSSVGESTDYCWIEYMYGNNNTLDKSNVDSVLADYKNKGAPLNLIQASGTYFHVVKIHEHCDRYCGSGRIFSEKTLRETAITYEDLEAHNKETETGFVDFITTSKGMITAVVTGSVGGAAIGGTLIYMVTS</sequence>
<name>A0A976MCJ9_THEOR</name>
<proteinExistence type="predicted"/>
<dbReference type="Proteomes" id="UP000244811">
    <property type="component" value="Chromosome 2"/>
</dbReference>
<accession>A0A976MCJ9</accession>
<dbReference type="EMBL" id="CP056071">
    <property type="protein sequence ID" value="UKK01810.1"/>
    <property type="molecule type" value="Genomic_DNA"/>
</dbReference>
<evidence type="ECO:0000313" key="1">
    <source>
        <dbReference type="EMBL" id="UKK01810.1"/>
    </source>
</evidence>
<organism evidence="1 2">
    <name type="scientific">Theileria orientalis</name>
    <dbReference type="NCBI Taxonomy" id="68886"/>
    <lineage>
        <taxon>Eukaryota</taxon>
        <taxon>Sar</taxon>
        <taxon>Alveolata</taxon>
        <taxon>Apicomplexa</taxon>
        <taxon>Aconoidasida</taxon>
        <taxon>Piroplasmida</taxon>
        <taxon>Theileriidae</taxon>
        <taxon>Theileria</taxon>
    </lineage>
</organism>
<protein>
    <submittedName>
        <fullName evidence="1">Uncharacterized protein</fullName>
    </submittedName>
</protein>
<gene>
    <name evidence="1" type="ORF">MACK_001163</name>
</gene>